<dbReference type="RefSeq" id="WP_320426006.1">
    <property type="nucleotide sequence ID" value="NZ_JAXCLA010000009.1"/>
</dbReference>
<dbReference type="Gene3D" id="3.40.47.10">
    <property type="match status" value="1"/>
</dbReference>
<keyword evidence="6" id="KW-1185">Reference proteome</keyword>
<dbReference type="PANTHER" id="PTHR18919">
    <property type="entry name" value="ACETYL-COA C-ACYLTRANSFERASE"/>
    <property type="match status" value="1"/>
</dbReference>
<name>A0ABU5DP01_9BURK</name>
<organism evidence="5 6">
    <name type="scientific">Roseateles agri</name>
    <dbReference type="NCBI Taxonomy" id="3098619"/>
    <lineage>
        <taxon>Bacteria</taxon>
        <taxon>Pseudomonadati</taxon>
        <taxon>Pseudomonadota</taxon>
        <taxon>Betaproteobacteria</taxon>
        <taxon>Burkholderiales</taxon>
        <taxon>Sphaerotilaceae</taxon>
        <taxon>Roseateles</taxon>
    </lineage>
</organism>
<dbReference type="PANTHER" id="PTHR18919:SF139">
    <property type="entry name" value="THIOLASE-LIKE PROTEIN TYPE 1 ADDITIONAL C-TERMINAL DOMAIN-CONTAINING PROTEIN"/>
    <property type="match status" value="1"/>
</dbReference>
<proteinExistence type="inferred from homology"/>
<accession>A0ABU5DP01</accession>
<sequence>MIDSDFTPVLVGMATAMRRDDDFRQALEPLDLMVQVAHAAGIDSGSAEILGSLEHISVPAGRWKYANPAGEIARAVGAPKAFQVLSSVGVLQQTLIGDACARIARGEVRCAMVVGADTGYRLLRARISGEAPHERTQNDAPDLHLRPAQELRHTVELRSGMQMPVGLYAILESALRAREGLSVSDHRDRIAALYARFTDTAAANPHATLTQALSAIDIRNASARNPMQAFPYTRHHCSDWNVDQAGALLLCSNAHARSLGIPEDRWVYPVVSTESNHMVAVSARKHLAECPGARITGQAALAYAGLQITDVDLVDLYSCFPLAVQHFAKAVGLNIEAPLTLTGGMAFAGGPYNNYVLQSTCRAIELMRMGRGRNALLSCVSGVVTKQAFALWSMDPPQQPFASLDLSATVAKESPALEIVEHFRGMAVVAGCTVLHARDKESQGVVLADTPDGRRAMATTSDPAFVRALESEEMVGRRVHIEGAMLLPST</sequence>
<evidence type="ECO:0000313" key="6">
    <source>
        <dbReference type="Proteomes" id="UP001285263"/>
    </source>
</evidence>
<gene>
    <name evidence="5" type="ORF">SNE35_26305</name>
</gene>
<dbReference type="InterPro" id="IPR040771">
    <property type="entry name" value="TLP1_add_C"/>
</dbReference>
<reference evidence="5 6" key="1">
    <citation type="submission" date="2023-11" db="EMBL/GenBank/DDBJ databases">
        <title>Paucibacter sp. nov., isolated from fresh soil in Korea.</title>
        <authorList>
            <person name="Le N.T.T."/>
        </authorList>
    </citation>
    <scope>NUCLEOTIDE SEQUENCE [LARGE SCALE GENOMIC DNA]</scope>
    <source>
        <strain evidence="5 6">R3-3</strain>
    </source>
</reference>
<feature type="domain" description="Thiolase-like protein type 1 additional C-terminal" evidence="4">
    <location>
        <begin position="412"/>
        <end position="482"/>
    </location>
</feature>
<evidence type="ECO:0000313" key="5">
    <source>
        <dbReference type="EMBL" id="MDY0748040.1"/>
    </source>
</evidence>
<comment type="similarity">
    <text evidence="1">Belongs to the thiolase-like superfamily. Thiolase family.</text>
</comment>
<dbReference type="Proteomes" id="UP001285263">
    <property type="component" value="Unassembled WGS sequence"/>
</dbReference>
<keyword evidence="2" id="KW-0808">Transferase</keyword>
<protein>
    <recommendedName>
        <fullName evidence="4">Thiolase-like protein type 1 additional C-terminal domain-containing protein</fullName>
    </recommendedName>
</protein>
<dbReference type="InterPro" id="IPR016039">
    <property type="entry name" value="Thiolase-like"/>
</dbReference>
<comment type="caution">
    <text evidence="5">The sequence shown here is derived from an EMBL/GenBank/DDBJ whole genome shotgun (WGS) entry which is preliminary data.</text>
</comment>
<evidence type="ECO:0000256" key="2">
    <source>
        <dbReference type="ARBA" id="ARBA00022679"/>
    </source>
</evidence>
<evidence type="ECO:0000256" key="3">
    <source>
        <dbReference type="ARBA" id="ARBA00023315"/>
    </source>
</evidence>
<evidence type="ECO:0000259" key="4">
    <source>
        <dbReference type="Pfam" id="PF18313"/>
    </source>
</evidence>
<dbReference type="Pfam" id="PF18313">
    <property type="entry name" value="TLP1_add_C"/>
    <property type="match status" value="1"/>
</dbReference>
<dbReference type="Gene3D" id="2.40.50.840">
    <property type="match status" value="1"/>
</dbReference>
<dbReference type="EMBL" id="JAXCLA010000009">
    <property type="protein sequence ID" value="MDY0748040.1"/>
    <property type="molecule type" value="Genomic_DNA"/>
</dbReference>
<keyword evidence="3" id="KW-0012">Acyltransferase</keyword>
<dbReference type="SUPFAM" id="SSF53901">
    <property type="entry name" value="Thiolase-like"/>
    <property type="match status" value="1"/>
</dbReference>
<evidence type="ECO:0000256" key="1">
    <source>
        <dbReference type="ARBA" id="ARBA00010982"/>
    </source>
</evidence>